<reference evidence="1" key="1">
    <citation type="submission" date="2020-05" db="EMBL/GenBank/DDBJ databases">
        <authorList>
            <person name="Chiriac C."/>
            <person name="Salcher M."/>
            <person name="Ghai R."/>
            <person name="Kavagutti S V."/>
        </authorList>
    </citation>
    <scope>NUCLEOTIDE SEQUENCE</scope>
</reference>
<accession>A0A6J6EDH3</accession>
<dbReference type="EMBL" id="CAEZTJ010000114">
    <property type="protein sequence ID" value="CAB4572363.1"/>
    <property type="molecule type" value="Genomic_DNA"/>
</dbReference>
<organism evidence="1">
    <name type="scientific">freshwater metagenome</name>
    <dbReference type="NCBI Taxonomy" id="449393"/>
    <lineage>
        <taxon>unclassified sequences</taxon>
        <taxon>metagenomes</taxon>
        <taxon>ecological metagenomes</taxon>
    </lineage>
</organism>
<dbReference type="AlphaFoldDB" id="A0A6J6EDH3"/>
<evidence type="ECO:0000313" key="1">
    <source>
        <dbReference type="EMBL" id="CAB4572363.1"/>
    </source>
</evidence>
<gene>
    <name evidence="1" type="ORF">UFOPK1650_00776</name>
</gene>
<name>A0A6J6EDH3_9ZZZZ</name>
<sequence length="149" mass="17134">MDDDALSWAKMSDRLEDVPCRCSLYEGRKRLTICDRVRDRYQLILLRDDFLGIGIRCTGEISLALKGTDDFKSWNQWEFLLREIRILSLVGVGIIDTDPRHLKDDLVIACDRIFDIDIAHDLWSTELGDLDCLHGDGLAIYLGELLSYL</sequence>
<protein>
    <submittedName>
        <fullName evidence="1">Unannotated protein</fullName>
    </submittedName>
</protein>
<proteinExistence type="predicted"/>